<reference evidence="1" key="1">
    <citation type="submission" date="2021-02" db="EMBL/GenBank/DDBJ databases">
        <authorList>
            <person name="Nowell W R."/>
        </authorList>
    </citation>
    <scope>NUCLEOTIDE SEQUENCE</scope>
</reference>
<dbReference type="EMBL" id="CAJOBC010155810">
    <property type="protein sequence ID" value="CAF4685472.1"/>
    <property type="molecule type" value="Genomic_DNA"/>
</dbReference>
<organism evidence="1 2">
    <name type="scientific">Didymodactylos carnosus</name>
    <dbReference type="NCBI Taxonomy" id="1234261"/>
    <lineage>
        <taxon>Eukaryota</taxon>
        <taxon>Metazoa</taxon>
        <taxon>Spiralia</taxon>
        <taxon>Gnathifera</taxon>
        <taxon>Rotifera</taxon>
        <taxon>Eurotatoria</taxon>
        <taxon>Bdelloidea</taxon>
        <taxon>Philodinida</taxon>
        <taxon>Philodinidae</taxon>
        <taxon>Didymodactylos</taxon>
    </lineage>
</organism>
<dbReference type="AlphaFoldDB" id="A0A8S3A353"/>
<dbReference type="Proteomes" id="UP000681722">
    <property type="component" value="Unassembled WGS sequence"/>
</dbReference>
<sequence length="44" mass="4853">MIKYAVNDMLAPTKLYFYILRKLAEAILTVQSVLGPSQALPSPS</sequence>
<comment type="caution">
    <text evidence="1">The sequence shown here is derived from an EMBL/GenBank/DDBJ whole genome shotgun (WGS) entry which is preliminary data.</text>
</comment>
<feature type="non-terminal residue" evidence="1">
    <location>
        <position position="44"/>
    </location>
</feature>
<proteinExistence type="predicted"/>
<protein>
    <submittedName>
        <fullName evidence="1">Uncharacterized protein</fullName>
    </submittedName>
</protein>
<accession>A0A8S3A353</accession>
<name>A0A8S3A353_9BILA</name>
<evidence type="ECO:0000313" key="2">
    <source>
        <dbReference type="Proteomes" id="UP000681722"/>
    </source>
</evidence>
<evidence type="ECO:0000313" key="1">
    <source>
        <dbReference type="EMBL" id="CAF4685472.1"/>
    </source>
</evidence>
<gene>
    <name evidence="1" type="ORF">SRO942_LOCUS51150</name>
</gene>